<protein>
    <submittedName>
        <fullName evidence="2">Uncharacterized protein</fullName>
    </submittedName>
</protein>
<evidence type="ECO:0000313" key="1">
    <source>
        <dbReference type="Proteomes" id="UP000887565"/>
    </source>
</evidence>
<name>A0A915KZ52_ROMCU</name>
<evidence type="ECO:0000313" key="2">
    <source>
        <dbReference type="WBParaSite" id="nRc.2.0.1.t43460-RA"/>
    </source>
</evidence>
<organism evidence="1 2">
    <name type="scientific">Romanomermis culicivorax</name>
    <name type="common">Nematode worm</name>
    <dbReference type="NCBI Taxonomy" id="13658"/>
    <lineage>
        <taxon>Eukaryota</taxon>
        <taxon>Metazoa</taxon>
        <taxon>Ecdysozoa</taxon>
        <taxon>Nematoda</taxon>
        <taxon>Enoplea</taxon>
        <taxon>Dorylaimia</taxon>
        <taxon>Mermithida</taxon>
        <taxon>Mermithoidea</taxon>
        <taxon>Mermithidae</taxon>
        <taxon>Romanomermis</taxon>
    </lineage>
</organism>
<proteinExistence type="predicted"/>
<sequence length="62" mass="7220">MEWKNIVLKGESKLKIREINPRKFIFSDVERETYLADDNTHLSMRATTTQALNPTNTVDPNQ</sequence>
<reference evidence="2" key="1">
    <citation type="submission" date="2022-11" db="UniProtKB">
        <authorList>
            <consortium name="WormBaseParasite"/>
        </authorList>
    </citation>
    <scope>IDENTIFICATION</scope>
</reference>
<dbReference type="Proteomes" id="UP000887565">
    <property type="component" value="Unplaced"/>
</dbReference>
<dbReference type="AlphaFoldDB" id="A0A915KZ52"/>
<keyword evidence="1" id="KW-1185">Reference proteome</keyword>
<accession>A0A915KZ52</accession>
<dbReference type="WBParaSite" id="nRc.2.0.1.t43460-RA">
    <property type="protein sequence ID" value="nRc.2.0.1.t43460-RA"/>
    <property type="gene ID" value="nRc.2.0.1.g43460"/>
</dbReference>